<name>A0ABD1TZG3_9LAMI</name>
<evidence type="ECO:0000256" key="1">
    <source>
        <dbReference type="SAM" id="Coils"/>
    </source>
</evidence>
<keyword evidence="1" id="KW-0175">Coiled coil</keyword>
<protein>
    <submittedName>
        <fullName evidence="2">Uncharacterized protein</fullName>
    </submittedName>
</protein>
<dbReference type="EMBL" id="JBFOLK010000004">
    <property type="protein sequence ID" value="KAL2518128.1"/>
    <property type="molecule type" value="Genomic_DNA"/>
</dbReference>
<feature type="coiled-coil region" evidence="1">
    <location>
        <begin position="86"/>
        <end position="113"/>
    </location>
</feature>
<proteinExistence type="predicted"/>
<sequence>MVLDEGDWQRMYDDPKPDLDVSSVYGIASELGERELVAFDVDVYVFAKSLGAHTFKKYFSPKWTDFTAHGKLEDMMEASLAVTIRMTRLQVDLKESEANLLQLAKKLDGTNDAQKVTAKALETTNKGKR</sequence>
<evidence type="ECO:0000313" key="2">
    <source>
        <dbReference type="EMBL" id="KAL2518128.1"/>
    </source>
</evidence>
<accession>A0ABD1TZG3</accession>
<comment type="caution">
    <text evidence="2">The sequence shown here is derived from an EMBL/GenBank/DDBJ whole genome shotgun (WGS) entry which is preliminary data.</text>
</comment>
<dbReference type="Proteomes" id="UP001604336">
    <property type="component" value="Unassembled WGS sequence"/>
</dbReference>
<organism evidence="2 3">
    <name type="scientific">Abeliophyllum distichum</name>
    <dbReference type="NCBI Taxonomy" id="126358"/>
    <lineage>
        <taxon>Eukaryota</taxon>
        <taxon>Viridiplantae</taxon>
        <taxon>Streptophyta</taxon>
        <taxon>Embryophyta</taxon>
        <taxon>Tracheophyta</taxon>
        <taxon>Spermatophyta</taxon>
        <taxon>Magnoliopsida</taxon>
        <taxon>eudicotyledons</taxon>
        <taxon>Gunneridae</taxon>
        <taxon>Pentapetalae</taxon>
        <taxon>asterids</taxon>
        <taxon>lamiids</taxon>
        <taxon>Lamiales</taxon>
        <taxon>Oleaceae</taxon>
        <taxon>Forsythieae</taxon>
        <taxon>Abeliophyllum</taxon>
    </lineage>
</organism>
<keyword evidence="3" id="KW-1185">Reference proteome</keyword>
<gene>
    <name evidence="2" type="ORF">Adt_14375</name>
</gene>
<evidence type="ECO:0000313" key="3">
    <source>
        <dbReference type="Proteomes" id="UP001604336"/>
    </source>
</evidence>
<reference evidence="3" key="1">
    <citation type="submission" date="2024-07" db="EMBL/GenBank/DDBJ databases">
        <title>Two chromosome-level genome assemblies of Korean endemic species Abeliophyllum distichum and Forsythia ovata (Oleaceae).</title>
        <authorList>
            <person name="Jang H."/>
        </authorList>
    </citation>
    <scope>NUCLEOTIDE SEQUENCE [LARGE SCALE GENOMIC DNA]</scope>
</reference>
<dbReference type="AlphaFoldDB" id="A0ABD1TZG3"/>